<feature type="non-terminal residue" evidence="1">
    <location>
        <position position="51"/>
    </location>
</feature>
<evidence type="ECO:0000313" key="2">
    <source>
        <dbReference type="Proteomes" id="UP001162483"/>
    </source>
</evidence>
<evidence type="ECO:0000313" key="1">
    <source>
        <dbReference type="EMBL" id="CAI9612959.1"/>
    </source>
</evidence>
<sequence>MISAHVPSEGCRLWALLSSRAVSVTAREEKNADNRHFLVYMRSGVHRSHSQ</sequence>
<protein>
    <submittedName>
        <fullName evidence="1">Uncharacterized protein</fullName>
    </submittedName>
</protein>
<proteinExistence type="predicted"/>
<name>A0ABN9GU23_9NEOB</name>
<accession>A0ABN9GU23</accession>
<organism evidence="1 2">
    <name type="scientific">Staurois parvus</name>
    <dbReference type="NCBI Taxonomy" id="386267"/>
    <lineage>
        <taxon>Eukaryota</taxon>
        <taxon>Metazoa</taxon>
        <taxon>Chordata</taxon>
        <taxon>Craniata</taxon>
        <taxon>Vertebrata</taxon>
        <taxon>Euteleostomi</taxon>
        <taxon>Amphibia</taxon>
        <taxon>Batrachia</taxon>
        <taxon>Anura</taxon>
        <taxon>Neobatrachia</taxon>
        <taxon>Ranoidea</taxon>
        <taxon>Ranidae</taxon>
        <taxon>Staurois</taxon>
    </lineage>
</organism>
<gene>
    <name evidence="1" type="ORF">SPARVUS_LOCUS14805496</name>
</gene>
<dbReference type="EMBL" id="CATNWA010019397">
    <property type="protein sequence ID" value="CAI9612959.1"/>
    <property type="molecule type" value="Genomic_DNA"/>
</dbReference>
<comment type="caution">
    <text evidence="1">The sequence shown here is derived from an EMBL/GenBank/DDBJ whole genome shotgun (WGS) entry which is preliminary data.</text>
</comment>
<keyword evidence="2" id="KW-1185">Reference proteome</keyword>
<reference evidence="1" key="1">
    <citation type="submission" date="2023-05" db="EMBL/GenBank/DDBJ databases">
        <authorList>
            <person name="Stuckert A."/>
        </authorList>
    </citation>
    <scope>NUCLEOTIDE SEQUENCE</scope>
</reference>
<dbReference type="Proteomes" id="UP001162483">
    <property type="component" value="Unassembled WGS sequence"/>
</dbReference>